<evidence type="ECO:0000256" key="1">
    <source>
        <dbReference type="ARBA" id="ARBA00022692"/>
    </source>
</evidence>
<protein>
    <recommendedName>
        <fullName evidence="9">GB1/RHD3-type G domain-containing protein</fullName>
    </recommendedName>
</protein>
<evidence type="ECO:0000256" key="4">
    <source>
        <dbReference type="ARBA" id="ARBA00022824"/>
    </source>
</evidence>
<dbReference type="AlphaFoldDB" id="A0AAV8UWQ8"/>
<comment type="similarity">
    <text evidence="8">Belongs to the TRAFAC class dynamin-like GTPase superfamily. GB1/RHD3 GTPase family.</text>
</comment>
<dbReference type="GO" id="GO:0005783">
    <property type="term" value="C:endoplasmic reticulum"/>
    <property type="evidence" value="ECO:0007669"/>
    <property type="project" value="TreeGrafter"/>
</dbReference>
<evidence type="ECO:0000256" key="3">
    <source>
        <dbReference type="ARBA" id="ARBA00022801"/>
    </source>
</evidence>
<keyword evidence="7" id="KW-0472">Membrane</keyword>
<dbReference type="GO" id="GO:0003924">
    <property type="term" value="F:GTPase activity"/>
    <property type="evidence" value="ECO:0007669"/>
    <property type="project" value="TreeGrafter"/>
</dbReference>
<organism evidence="10 11">
    <name type="scientific">Rhodosorus marinus</name>
    <dbReference type="NCBI Taxonomy" id="101924"/>
    <lineage>
        <taxon>Eukaryota</taxon>
        <taxon>Rhodophyta</taxon>
        <taxon>Stylonematophyceae</taxon>
        <taxon>Stylonematales</taxon>
        <taxon>Stylonemataceae</taxon>
        <taxon>Rhodosorus</taxon>
    </lineage>
</organism>
<evidence type="ECO:0000313" key="11">
    <source>
        <dbReference type="Proteomes" id="UP001157974"/>
    </source>
</evidence>
<evidence type="ECO:0000256" key="6">
    <source>
        <dbReference type="ARBA" id="ARBA00023134"/>
    </source>
</evidence>
<dbReference type="InterPro" id="IPR030386">
    <property type="entry name" value="G_GB1_RHD3_dom"/>
</dbReference>
<dbReference type="PROSITE" id="PS51715">
    <property type="entry name" value="G_GB1_RHD3"/>
    <property type="match status" value="1"/>
</dbReference>
<dbReference type="PANTHER" id="PTHR45923:SF2">
    <property type="entry name" value="PROTEIN SEY1"/>
    <property type="match status" value="1"/>
</dbReference>
<dbReference type="GO" id="GO:0005525">
    <property type="term" value="F:GTP binding"/>
    <property type="evidence" value="ECO:0007669"/>
    <property type="project" value="UniProtKB-KW"/>
</dbReference>
<dbReference type="Pfam" id="PF05879">
    <property type="entry name" value="RHD3_GTPase"/>
    <property type="match status" value="1"/>
</dbReference>
<name>A0AAV8UWQ8_9RHOD</name>
<dbReference type="PANTHER" id="PTHR45923">
    <property type="entry name" value="PROTEIN SEY1"/>
    <property type="match status" value="1"/>
</dbReference>
<accession>A0AAV8UWQ8</accession>
<reference evidence="10 11" key="1">
    <citation type="journal article" date="2023" name="Nat. Commun.">
        <title>Origin of minicircular mitochondrial genomes in red algae.</title>
        <authorList>
            <person name="Lee Y."/>
            <person name="Cho C.H."/>
            <person name="Lee Y.M."/>
            <person name="Park S.I."/>
            <person name="Yang J.H."/>
            <person name="West J.A."/>
            <person name="Bhattacharya D."/>
            <person name="Yoon H.S."/>
        </authorList>
    </citation>
    <scope>NUCLEOTIDE SEQUENCE [LARGE SCALE GENOMIC DNA]</scope>
    <source>
        <strain evidence="10 11">CCMP1338</strain>
        <tissue evidence="10">Whole cell</tissue>
    </source>
</reference>
<keyword evidence="6" id="KW-0342">GTP-binding</keyword>
<evidence type="ECO:0000313" key="10">
    <source>
        <dbReference type="EMBL" id="KAJ8907009.1"/>
    </source>
</evidence>
<keyword evidence="5" id="KW-1133">Transmembrane helix</keyword>
<dbReference type="InterPro" id="IPR008803">
    <property type="entry name" value="RHD3/Sey1"/>
</dbReference>
<dbReference type="InterPro" id="IPR027417">
    <property type="entry name" value="P-loop_NTPase"/>
</dbReference>
<keyword evidence="2" id="KW-0547">Nucleotide-binding</keyword>
<evidence type="ECO:0000256" key="7">
    <source>
        <dbReference type="ARBA" id="ARBA00023136"/>
    </source>
</evidence>
<gene>
    <name evidence="10" type="ORF">NDN08_003492</name>
</gene>
<dbReference type="Gene3D" id="3.40.50.300">
    <property type="entry name" value="P-loop containing nucleotide triphosphate hydrolases"/>
    <property type="match status" value="1"/>
</dbReference>
<sequence>MEEGGEALSGTELVQVISHDGEFRKAELERLLGSRAMLLNGDTEYNVVSIVGPQSSGKSTVLNEGFATNFVTMDATEGRYQVTQGVWSSVVNVDDRKLMLFDVEGCDSSERGVEGFVVEKKLALFALVLSDVLIINLWSNDVGRRTASNMTLLRSIVQLQYELFDSDQEFRKHPVRILFLLRDYDGQTPQRKVEESLQAQLVHVFDGVAKESLDTDTRNGHATSLSDLVEPGFVYLPHKTFCPAEFTATARNLRNFLPLPDFYSRGISSRDLPYFASGIWNTIRTDEKLNLPSQREQLAVYRCGRAADNIRADGLEALSSLSSEFARGEFKNPSVFDAVSGLVDEAVLEFSSELYGYDDDVVENKAGELLSELRAAGAQTFRIGVNEAKTASLSKLNVNLTNRTRLVDAWQNFARDASDIRTEESNKLRASVSLAGCGTYASWQCILDEELDRYDDEADVALVVARERILRSAKAYLEKRMLSSVEPPLEALINAGELDLWENATDLCRREWEVVGPLVEDALVNIGIEEVDDQLRLIRERLRLAIIERIRSMIGSSGVFFHRLIVTLREDLPENWATKSNYAVIVADARTRAFEKLLLFAVVRIGNLDGGIQAPVEHFTESEREDLLHDLERVETGLIRNARAEQYQRNVRITEVVVSTVTVLGMAVATAALGSSRRA</sequence>
<keyword evidence="4" id="KW-0256">Endoplasmic reticulum</keyword>
<dbReference type="InterPro" id="IPR046758">
    <property type="entry name" value="Sey1/RHD3-like_3HB"/>
</dbReference>
<dbReference type="Pfam" id="PF20428">
    <property type="entry name" value="Sey1_3HB"/>
    <property type="match status" value="1"/>
</dbReference>
<dbReference type="GO" id="GO:0016320">
    <property type="term" value="P:endoplasmic reticulum membrane fusion"/>
    <property type="evidence" value="ECO:0007669"/>
    <property type="project" value="TreeGrafter"/>
</dbReference>
<keyword evidence="1" id="KW-0812">Transmembrane</keyword>
<comment type="caution">
    <text evidence="10">The sequence shown here is derived from an EMBL/GenBank/DDBJ whole genome shotgun (WGS) entry which is preliminary data.</text>
</comment>
<evidence type="ECO:0000256" key="5">
    <source>
        <dbReference type="ARBA" id="ARBA00022989"/>
    </source>
</evidence>
<feature type="domain" description="GB1/RHD3-type G" evidence="9">
    <location>
        <begin position="42"/>
        <end position="183"/>
    </location>
</feature>
<dbReference type="Proteomes" id="UP001157974">
    <property type="component" value="Unassembled WGS sequence"/>
</dbReference>
<keyword evidence="11" id="KW-1185">Reference proteome</keyword>
<evidence type="ECO:0000259" key="9">
    <source>
        <dbReference type="PROSITE" id="PS51715"/>
    </source>
</evidence>
<evidence type="ECO:0000256" key="2">
    <source>
        <dbReference type="ARBA" id="ARBA00022741"/>
    </source>
</evidence>
<dbReference type="SUPFAM" id="SSF52540">
    <property type="entry name" value="P-loop containing nucleoside triphosphate hydrolases"/>
    <property type="match status" value="1"/>
</dbReference>
<proteinExistence type="inferred from homology"/>
<dbReference type="EMBL" id="JAMWBK010000003">
    <property type="protein sequence ID" value="KAJ8907009.1"/>
    <property type="molecule type" value="Genomic_DNA"/>
</dbReference>
<keyword evidence="3" id="KW-0378">Hydrolase</keyword>
<evidence type="ECO:0000256" key="8">
    <source>
        <dbReference type="PROSITE-ProRule" id="PRU01052"/>
    </source>
</evidence>